<organism evidence="1 2">
    <name type="scientific">Aspergillus tubingensis (strain CBS 134.48)</name>
    <dbReference type="NCBI Taxonomy" id="767770"/>
    <lineage>
        <taxon>Eukaryota</taxon>
        <taxon>Fungi</taxon>
        <taxon>Dikarya</taxon>
        <taxon>Ascomycota</taxon>
        <taxon>Pezizomycotina</taxon>
        <taxon>Eurotiomycetes</taxon>
        <taxon>Eurotiomycetidae</taxon>
        <taxon>Eurotiales</taxon>
        <taxon>Aspergillaceae</taxon>
        <taxon>Aspergillus</taxon>
        <taxon>Aspergillus subgen. Circumdati</taxon>
    </lineage>
</organism>
<keyword evidence="2" id="KW-1185">Reference proteome</keyword>
<evidence type="ECO:0000313" key="1">
    <source>
        <dbReference type="EMBL" id="OJI85099.1"/>
    </source>
</evidence>
<evidence type="ECO:0000313" key="2">
    <source>
        <dbReference type="Proteomes" id="UP000184304"/>
    </source>
</evidence>
<dbReference type="AlphaFoldDB" id="A0A1L9N7D3"/>
<reference evidence="2" key="1">
    <citation type="journal article" date="2017" name="Genome Biol.">
        <title>Comparative genomics reveals high biological diversity and specific adaptations in the industrially and medically important fungal genus Aspergillus.</title>
        <authorList>
            <person name="de Vries R.P."/>
            <person name="Riley R."/>
            <person name="Wiebenga A."/>
            <person name="Aguilar-Osorio G."/>
            <person name="Amillis S."/>
            <person name="Uchima C.A."/>
            <person name="Anderluh G."/>
            <person name="Asadollahi M."/>
            <person name="Askin M."/>
            <person name="Barry K."/>
            <person name="Battaglia E."/>
            <person name="Bayram O."/>
            <person name="Benocci T."/>
            <person name="Braus-Stromeyer S.A."/>
            <person name="Caldana C."/>
            <person name="Canovas D."/>
            <person name="Cerqueira G.C."/>
            <person name="Chen F."/>
            <person name="Chen W."/>
            <person name="Choi C."/>
            <person name="Clum A."/>
            <person name="Dos Santos R.A."/>
            <person name="Damasio A.R."/>
            <person name="Diallinas G."/>
            <person name="Emri T."/>
            <person name="Fekete E."/>
            <person name="Flipphi M."/>
            <person name="Freyberg S."/>
            <person name="Gallo A."/>
            <person name="Gournas C."/>
            <person name="Habgood R."/>
            <person name="Hainaut M."/>
            <person name="Harispe M.L."/>
            <person name="Henrissat B."/>
            <person name="Hilden K.S."/>
            <person name="Hope R."/>
            <person name="Hossain A."/>
            <person name="Karabika E."/>
            <person name="Karaffa L."/>
            <person name="Karanyi Z."/>
            <person name="Krasevec N."/>
            <person name="Kuo A."/>
            <person name="Kusch H."/>
            <person name="LaButti K."/>
            <person name="Lagendijk E.L."/>
            <person name="Lapidus A."/>
            <person name="Levasseur A."/>
            <person name="Lindquist E."/>
            <person name="Lipzen A."/>
            <person name="Logrieco A.F."/>
            <person name="MacCabe A."/>
            <person name="Maekelae M.R."/>
            <person name="Malavazi I."/>
            <person name="Melin P."/>
            <person name="Meyer V."/>
            <person name="Mielnichuk N."/>
            <person name="Miskei M."/>
            <person name="Molnar A.P."/>
            <person name="Mule G."/>
            <person name="Ngan C.Y."/>
            <person name="Orejas M."/>
            <person name="Orosz E."/>
            <person name="Ouedraogo J.P."/>
            <person name="Overkamp K.M."/>
            <person name="Park H.-S."/>
            <person name="Perrone G."/>
            <person name="Piumi F."/>
            <person name="Punt P.J."/>
            <person name="Ram A.F."/>
            <person name="Ramon A."/>
            <person name="Rauscher S."/>
            <person name="Record E."/>
            <person name="Riano-Pachon D.M."/>
            <person name="Robert V."/>
            <person name="Roehrig J."/>
            <person name="Ruller R."/>
            <person name="Salamov A."/>
            <person name="Salih N.S."/>
            <person name="Samson R.A."/>
            <person name="Sandor E."/>
            <person name="Sanguinetti M."/>
            <person name="Schuetze T."/>
            <person name="Sepcic K."/>
            <person name="Shelest E."/>
            <person name="Sherlock G."/>
            <person name="Sophianopoulou V."/>
            <person name="Squina F.M."/>
            <person name="Sun H."/>
            <person name="Susca A."/>
            <person name="Todd R.B."/>
            <person name="Tsang A."/>
            <person name="Unkles S.E."/>
            <person name="van de Wiele N."/>
            <person name="van Rossen-Uffink D."/>
            <person name="Oliveira J.V."/>
            <person name="Vesth T.C."/>
            <person name="Visser J."/>
            <person name="Yu J.-H."/>
            <person name="Zhou M."/>
            <person name="Andersen M.R."/>
            <person name="Archer D.B."/>
            <person name="Baker S.E."/>
            <person name="Benoit I."/>
            <person name="Brakhage A.A."/>
            <person name="Braus G.H."/>
            <person name="Fischer R."/>
            <person name="Frisvad J.C."/>
            <person name="Goldman G.H."/>
            <person name="Houbraken J."/>
            <person name="Oakley B."/>
            <person name="Pocsi I."/>
            <person name="Scazzocchio C."/>
            <person name="Seiboth B."/>
            <person name="vanKuyk P.A."/>
            <person name="Wortman J."/>
            <person name="Dyer P.S."/>
            <person name="Grigoriev I.V."/>
        </authorList>
    </citation>
    <scope>NUCLEOTIDE SEQUENCE [LARGE SCALE GENOMIC DNA]</scope>
    <source>
        <strain evidence="2">CBS 134.48</strain>
    </source>
</reference>
<dbReference type="VEuPathDB" id="FungiDB:ASPTUDRAFT_118877"/>
<sequence>GYNFQEIELKRSSSFAYGDTKEPELPQPWVECPQPYTKQVKQDYNLYKAVCRDLAAVRARFKRASSALIRAKGGRLPTVGEMKKCEELATQAMVAANRAGAARSGFIHKYPTAYEGPKATIDHKNVAIDQIRSARKFRRKRAGYGEVSHERSKL</sequence>
<dbReference type="Proteomes" id="UP000184304">
    <property type="component" value="Unassembled WGS sequence"/>
</dbReference>
<feature type="non-terminal residue" evidence="1">
    <location>
        <position position="1"/>
    </location>
</feature>
<name>A0A1L9N7D3_ASPTC</name>
<accession>A0A1L9N7D3</accession>
<proteinExistence type="predicted"/>
<gene>
    <name evidence="1" type="ORF">ASPTUDRAFT_118877</name>
</gene>
<dbReference type="OrthoDB" id="4498107at2759"/>
<dbReference type="EMBL" id="KV878198">
    <property type="protein sequence ID" value="OJI85099.1"/>
    <property type="molecule type" value="Genomic_DNA"/>
</dbReference>
<dbReference type="OMA" id="MSQRGWD"/>
<protein>
    <submittedName>
        <fullName evidence="1">Uncharacterized protein</fullName>
    </submittedName>
</protein>